<dbReference type="InterPro" id="IPR003680">
    <property type="entry name" value="Flavodoxin_fold"/>
</dbReference>
<keyword evidence="2 6" id="KW-0288">FMN</keyword>
<keyword evidence="1 6" id="KW-0285">Flavoprotein</keyword>
<dbReference type="HAMAP" id="MF_01216">
    <property type="entry name" value="Azoreductase_type1"/>
    <property type="match status" value="1"/>
</dbReference>
<keyword evidence="4 6" id="KW-0520">NAD</keyword>
<comment type="catalytic activity">
    <reaction evidence="5">
        <text>N,N-dimethyl-1,4-phenylenediamine + anthranilate + 2 NAD(+) = 2-(4-dimethylaminophenyl)diazenylbenzoate + 2 NADH + 2 H(+)</text>
        <dbReference type="Rhea" id="RHEA:55872"/>
        <dbReference type="ChEBI" id="CHEBI:15378"/>
        <dbReference type="ChEBI" id="CHEBI:15783"/>
        <dbReference type="ChEBI" id="CHEBI:16567"/>
        <dbReference type="ChEBI" id="CHEBI:57540"/>
        <dbReference type="ChEBI" id="CHEBI:57945"/>
        <dbReference type="ChEBI" id="CHEBI:71579"/>
        <dbReference type="EC" id="1.7.1.17"/>
    </reaction>
    <physiologicalReaction direction="right-to-left" evidence="5">
        <dbReference type="Rhea" id="RHEA:55874"/>
    </physiologicalReaction>
</comment>
<dbReference type="PANTHER" id="PTHR43741:SF4">
    <property type="entry name" value="FMN-DEPENDENT NADH:QUINONE OXIDOREDUCTASE"/>
    <property type="match status" value="1"/>
</dbReference>
<dbReference type="KEGG" id="cmp:Cha6605_2489"/>
<dbReference type="OrthoDB" id="9805013at2"/>
<gene>
    <name evidence="6" type="primary">azoR</name>
    <name evidence="8" type="ORF">Cha6605_2489</name>
</gene>
<evidence type="ECO:0000313" key="9">
    <source>
        <dbReference type="Proteomes" id="UP000010366"/>
    </source>
</evidence>
<dbReference type="GO" id="GO:0010181">
    <property type="term" value="F:FMN binding"/>
    <property type="evidence" value="ECO:0007669"/>
    <property type="project" value="UniProtKB-UniRule"/>
</dbReference>
<dbReference type="STRING" id="1173020.Cha6605_2489"/>
<dbReference type="GO" id="GO:0016655">
    <property type="term" value="F:oxidoreductase activity, acting on NAD(P)H, quinone or similar compound as acceptor"/>
    <property type="evidence" value="ECO:0007669"/>
    <property type="project" value="InterPro"/>
</dbReference>
<feature type="binding site" evidence="6">
    <location>
        <position position="10"/>
    </location>
    <ligand>
        <name>FMN</name>
        <dbReference type="ChEBI" id="CHEBI:58210"/>
    </ligand>
</feature>
<dbReference type="eggNOG" id="COG1182">
    <property type="taxonomic scope" value="Bacteria"/>
</dbReference>
<dbReference type="GO" id="GO:0009055">
    <property type="term" value="F:electron transfer activity"/>
    <property type="evidence" value="ECO:0007669"/>
    <property type="project" value="UniProtKB-UniRule"/>
</dbReference>
<dbReference type="InterPro" id="IPR050104">
    <property type="entry name" value="FMN-dep_NADH:Q_OxRdtase_AzoR1"/>
</dbReference>
<evidence type="ECO:0000256" key="5">
    <source>
        <dbReference type="ARBA" id="ARBA00048542"/>
    </source>
</evidence>
<dbReference type="GO" id="GO:0016652">
    <property type="term" value="F:oxidoreductase activity, acting on NAD(P)H as acceptor"/>
    <property type="evidence" value="ECO:0007669"/>
    <property type="project" value="UniProtKB-UniRule"/>
</dbReference>
<comment type="similarity">
    <text evidence="6">Belongs to the azoreductase type 1 family.</text>
</comment>
<dbReference type="EMBL" id="CP003600">
    <property type="protein sequence ID" value="AFY93544.1"/>
    <property type="molecule type" value="Genomic_DNA"/>
</dbReference>
<evidence type="ECO:0000256" key="4">
    <source>
        <dbReference type="ARBA" id="ARBA00023027"/>
    </source>
</evidence>
<keyword evidence="9" id="KW-1185">Reference proteome</keyword>
<organism evidence="8 9">
    <name type="scientific">Chamaesiphon minutus (strain ATCC 27169 / PCC 6605)</name>
    <dbReference type="NCBI Taxonomy" id="1173020"/>
    <lineage>
        <taxon>Bacteria</taxon>
        <taxon>Bacillati</taxon>
        <taxon>Cyanobacteriota</taxon>
        <taxon>Cyanophyceae</taxon>
        <taxon>Gomontiellales</taxon>
        <taxon>Chamaesiphonaceae</taxon>
        <taxon>Chamaesiphon</taxon>
    </lineage>
</organism>
<evidence type="ECO:0000256" key="1">
    <source>
        <dbReference type="ARBA" id="ARBA00022630"/>
    </source>
</evidence>
<comment type="function">
    <text evidence="6">Also exhibits azoreductase activity. Catalyzes the reductive cleavage of the azo bond in aromatic azo compounds to the corresponding amines.</text>
</comment>
<dbReference type="SUPFAM" id="SSF52218">
    <property type="entry name" value="Flavoproteins"/>
    <property type="match status" value="1"/>
</dbReference>
<evidence type="ECO:0000259" key="7">
    <source>
        <dbReference type="Pfam" id="PF02525"/>
    </source>
</evidence>
<feature type="binding site" evidence="6">
    <location>
        <begin position="96"/>
        <end position="99"/>
    </location>
    <ligand>
        <name>FMN</name>
        <dbReference type="ChEBI" id="CHEBI:58210"/>
    </ligand>
</feature>
<dbReference type="PATRIC" id="fig|1173020.3.peg.2841"/>
<comment type="caution">
    <text evidence="6">Lacks conserved residue(s) required for the propagation of feature annotation.</text>
</comment>
<comment type="subunit">
    <text evidence="6">Homodimer.</text>
</comment>
<dbReference type="HOGENOM" id="CLU_088964_0_0_3"/>
<dbReference type="RefSeq" id="WP_015159691.1">
    <property type="nucleotide sequence ID" value="NC_019697.1"/>
</dbReference>
<dbReference type="PANTHER" id="PTHR43741">
    <property type="entry name" value="FMN-DEPENDENT NADH-AZOREDUCTASE 1"/>
    <property type="match status" value="1"/>
</dbReference>
<comment type="function">
    <text evidence="6">Quinone reductase that provides resistance to thiol-specific stress caused by electrophilic quinones.</text>
</comment>
<dbReference type="EC" id="1.7.1.17" evidence="6"/>
<accession>K9UH55</accession>
<feature type="binding site" evidence="6">
    <location>
        <begin position="16"/>
        <end position="18"/>
    </location>
    <ligand>
        <name>FMN</name>
        <dbReference type="ChEBI" id="CHEBI:58210"/>
    </ligand>
</feature>
<name>K9UH55_CHAP6</name>
<proteinExistence type="inferred from homology"/>
<keyword evidence="3 6" id="KW-0560">Oxidoreductase</keyword>
<dbReference type="InterPro" id="IPR029039">
    <property type="entry name" value="Flavoprotein-like_sf"/>
</dbReference>
<dbReference type="InterPro" id="IPR023048">
    <property type="entry name" value="NADH:quinone_OxRdtase_FMN_depd"/>
</dbReference>
<evidence type="ECO:0000256" key="2">
    <source>
        <dbReference type="ARBA" id="ARBA00022643"/>
    </source>
</evidence>
<comment type="cofactor">
    <cofactor evidence="6">
        <name>FMN</name>
        <dbReference type="ChEBI" id="CHEBI:58210"/>
    </cofactor>
    <text evidence="6">Binds 1 FMN per subunit.</text>
</comment>
<dbReference type="Pfam" id="PF02525">
    <property type="entry name" value="Flavodoxin_2"/>
    <property type="match status" value="1"/>
</dbReference>
<reference evidence="8 9" key="1">
    <citation type="submission" date="2012-05" db="EMBL/GenBank/DDBJ databases">
        <title>Finished chromosome of genome of Chamaesiphon sp. PCC 6605.</title>
        <authorList>
            <consortium name="US DOE Joint Genome Institute"/>
            <person name="Gugger M."/>
            <person name="Coursin T."/>
            <person name="Rippka R."/>
            <person name="Tandeau De Marsac N."/>
            <person name="Huntemann M."/>
            <person name="Wei C.-L."/>
            <person name="Han J."/>
            <person name="Detter J.C."/>
            <person name="Han C."/>
            <person name="Tapia R."/>
            <person name="Chen A."/>
            <person name="Kyrpides N."/>
            <person name="Mavromatis K."/>
            <person name="Markowitz V."/>
            <person name="Szeto E."/>
            <person name="Ivanova N."/>
            <person name="Pagani I."/>
            <person name="Pati A."/>
            <person name="Goodwin L."/>
            <person name="Nordberg H.P."/>
            <person name="Cantor M.N."/>
            <person name="Hua S.X."/>
            <person name="Woyke T."/>
            <person name="Kerfeld C.A."/>
        </authorList>
    </citation>
    <scope>NUCLEOTIDE SEQUENCE [LARGE SCALE GENOMIC DNA]</scope>
    <source>
        <strain evidence="9">ATCC 27169 / PCC 6605</strain>
    </source>
</reference>
<sequence>MTHILHIDASPRQERSVSRTLTKEFITNWQTAHPDDTVTYRDLGHHAIPFVDEDWIAAAYSAPEQHTPAQKQAIQLSNELVDEFIAADRYVFGIPMYNFSIPASFKAYIDQITRVGRTFAVDANGYKGLVHNKKMTIITASSGAYPDGSPGHSYDMQTPYLQLIFGFMGITDVEFIHADSLSMGDEARDKAIATAQSAIKTAVLA</sequence>
<dbReference type="Gene3D" id="3.40.50.360">
    <property type="match status" value="1"/>
</dbReference>
<dbReference type="AlphaFoldDB" id="K9UH55"/>
<dbReference type="Proteomes" id="UP000010366">
    <property type="component" value="Chromosome"/>
</dbReference>
<evidence type="ECO:0000256" key="6">
    <source>
        <dbReference type="HAMAP-Rule" id="MF_01216"/>
    </source>
</evidence>
<comment type="catalytic activity">
    <reaction evidence="6">
        <text>2 a quinone + NADH + H(+) = 2 a 1,4-benzosemiquinone + NAD(+)</text>
        <dbReference type="Rhea" id="RHEA:65952"/>
        <dbReference type="ChEBI" id="CHEBI:15378"/>
        <dbReference type="ChEBI" id="CHEBI:57540"/>
        <dbReference type="ChEBI" id="CHEBI:57945"/>
        <dbReference type="ChEBI" id="CHEBI:132124"/>
        <dbReference type="ChEBI" id="CHEBI:134225"/>
    </reaction>
</comment>
<protein>
    <recommendedName>
        <fullName evidence="6">FMN dependent NADH:quinone oxidoreductase</fullName>
        <ecNumber evidence="6">1.6.5.-</ecNumber>
    </recommendedName>
    <alternativeName>
        <fullName evidence="6">Azo-dye reductase</fullName>
    </alternativeName>
    <alternativeName>
        <fullName evidence="6">FMN-dependent NADH-azo compound oxidoreductase</fullName>
    </alternativeName>
    <alternativeName>
        <fullName evidence="6">FMN-dependent NADH-azoreductase</fullName>
        <ecNumber evidence="6">1.7.1.17</ecNumber>
    </alternativeName>
</protein>
<evidence type="ECO:0000313" key="8">
    <source>
        <dbReference type="EMBL" id="AFY93544.1"/>
    </source>
</evidence>
<feature type="domain" description="Flavodoxin-like fold" evidence="7">
    <location>
        <begin position="3"/>
        <end position="201"/>
    </location>
</feature>
<dbReference type="EC" id="1.6.5.-" evidence="6"/>
<evidence type="ECO:0000256" key="3">
    <source>
        <dbReference type="ARBA" id="ARBA00023002"/>
    </source>
</evidence>